<reference evidence="1 2" key="1">
    <citation type="submission" date="2024-10" db="EMBL/GenBank/DDBJ databases">
        <authorList>
            <person name="Kim D."/>
        </authorList>
    </citation>
    <scope>NUCLEOTIDE SEQUENCE [LARGE SCALE GENOMIC DNA]</scope>
    <source>
        <strain evidence="1">BH-2024</strain>
    </source>
</reference>
<dbReference type="Proteomes" id="UP001620626">
    <property type="component" value="Unassembled WGS sequence"/>
</dbReference>
<accession>A0ABD2M861</accession>
<dbReference type="AlphaFoldDB" id="A0ABD2M861"/>
<proteinExistence type="predicted"/>
<keyword evidence="2" id="KW-1185">Reference proteome</keyword>
<gene>
    <name evidence="1" type="ORF">niasHT_005692</name>
</gene>
<evidence type="ECO:0000313" key="2">
    <source>
        <dbReference type="Proteomes" id="UP001620626"/>
    </source>
</evidence>
<organism evidence="1 2">
    <name type="scientific">Heterodera trifolii</name>
    <dbReference type="NCBI Taxonomy" id="157864"/>
    <lineage>
        <taxon>Eukaryota</taxon>
        <taxon>Metazoa</taxon>
        <taxon>Ecdysozoa</taxon>
        <taxon>Nematoda</taxon>
        <taxon>Chromadorea</taxon>
        <taxon>Rhabditida</taxon>
        <taxon>Tylenchina</taxon>
        <taxon>Tylenchomorpha</taxon>
        <taxon>Tylenchoidea</taxon>
        <taxon>Heteroderidae</taxon>
        <taxon>Heteroderinae</taxon>
        <taxon>Heterodera</taxon>
    </lineage>
</organism>
<protein>
    <submittedName>
        <fullName evidence="1">Uncharacterized protein</fullName>
    </submittedName>
</protein>
<sequence>MSSISMLPASTRWSVNSSCKANQMRAQIERAKSLVATGYVKGMDRVSMIRSALKSTFKHSFQAATVTGSDYSLPASDPRPEWKIKLEEQAEKINQCINRQKQQQQQGE</sequence>
<dbReference type="EMBL" id="JBICBT010000092">
    <property type="protein sequence ID" value="KAL3123664.1"/>
    <property type="molecule type" value="Genomic_DNA"/>
</dbReference>
<name>A0ABD2M861_9BILA</name>
<evidence type="ECO:0000313" key="1">
    <source>
        <dbReference type="EMBL" id="KAL3123664.1"/>
    </source>
</evidence>
<comment type="caution">
    <text evidence="1">The sequence shown here is derived from an EMBL/GenBank/DDBJ whole genome shotgun (WGS) entry which is preliminary data.</text>
</comment>